<keyword evidence="2" id="KW-1185">Reference proteome</keyword>
<name>A0A409YVF4_9AGAR</name>
<proteinExistence type="predicted"/>
<reference evidence="1 2" key="1">
    <citation type="journal article" date="2018" name="Evol. Lett.">
        <title>Horizontal gene cluster transfer increased hallucinogenic mushroom diversity.</title>
        <authorList>
            <person name="Reynolds H.T."/>
            <person name="Vijayakumar V."/>
            <person name="Gluck-Thaler E."/>
            <person name="Korotkin H.B."/>
            <person name="Matheny P.B."/>
            <person name="Slot J.C."/>
        </authorList>
    </citation>
    <scope>NUCLEOTIDE SEQUENCE [LARGE SCALE GENOMIC DNA]</scope>
    <source>
        <strain evidence="1 2">SRW20</strain>
    </source>
</reference>
<dbReference type="AlphaFoldDB" id="A0A409YVF4"/>
<evidence type="ECO:0008006" key="3">
    <source>
        <dbReference type="Google" id="ProtNLM"/>
    </source>
</evidence>
<gene>
    <name evidence="1" type="ORF">CVT26_004251</name>
</gene>
<organism evidence="1 2">
    <name type="scientific">Gymnopilus dilepis</name>
    <dbReference type="NCBI Taxonomy" id="231916"/>
    <lineage>
        <taxon>Eukaryota</taxon>
        <taxon>Fungi</taxon>
        <taxon>Dikarya</taxon>
        <taxon>Basidiomycota</taxon>
        <taxon>Agaricomycotina</taxon>
        <taxon>Agaricomycetes</taxon>
        <taxon>Agaricomycetidae</taxon>
        <taxon>Agaricales</taxon>
        <taxon>Agaricineae</taxon>
        <taxon>Hymenogastraceae</taxon>
        <taxon>Gymnopilus</taxon>
    </lineage>
</organism>
<dbReference type="Proteomes" id="UP000284706">
    <property type="component" value="Unassembled WGS sequence"/>
</dbReference>
<comment type="caution">
    <text evidence="1">The sequence shown here is derived from an EMBL/GenBank/DDBJ whole genome shotgun (WGS) entry which is preliminary data.</text>
</comment>
<dbReference type="InParanoid" id="A0A409YVF4"/>
<dbReference type="EMBL" id="NHYE01000216">
    <property type="protein sequence ID" value="PPR06980.1"/>
    <property type="molecule type" value="Genomic_DNA"/>
</dbReference>
<accession>A0A409YVF4</accession>
<sequence length="254" mass="27786">MAEAVWETFKRYGIQNSITAFMLDNALNNDTMVAGIQARAENDGIFLNAVWARLLGCMPHTIHLTAIMLLQAIGAVSMSEAQKAASSFGSYQDSITAPLDCDHDDAVVDQIEIDANESEVVSLSLDSAGNILPAVKGRALDFPKEIVDFVGRQRDVGFLELDVGDWKTTELVARSSKAFRWATTEMSLTKQPMLSIVHTIPRGLQDHLTSILADLPDSTPAQLRDGLVHSCEAQSDELPYHTWAVESPQFLNLG</sequence>
<evidence type="ECO:0000313" key="1">
    <source>
        <dbReference type="EMBL" id="PPR06980.1"/>
    </source>
</evidence>
<protein>
    <recommendedName>
        <fullName evidence="3">HAT C-terminal dimerisation domain-containing protein</fullName>
    </recommendedName>
</protein>
<evidence type="ECO:0000313" key="2">
    <source>
        <dbReference type="Proteomes" id="UP000284706"/>
    </source>
</evidence>
<dbReference type="OrthoDB" id="3259198at2759"/>